<evidence type="ECO:0000313" key="2">
    <source>
        <dbReference type="EMBL" id="SIC28564.1"/>
    </source>
</evidence>
<protein>
    <submittedName>
        <fullName evidence="2">Uncharacterized protein</fullName>
    </submittedName>
</protein>
<reference evidence="2 3" key="1">
    <citation type="submission" date="2016-11" db="EMBL/GenBank/DDBJ databases">
        <authorList>
            <consortium name="Pathogen Informatics"/>
        </authorList>
    </citation>
    <scope>NUCLEOTIDE SEQUENCE [LARGE SCALE GENOMIC DNA]</scope>
    <source>
        <strain evidence="2 3">104</strain>
    </source>
</reference>
<dbReference type="EMBL" id="FSHM01000020">
    <property type="protein sequence ID" value="SIC28564.1"/>
    <property type="molecule type" value="Genomic_DNA"/>
</dbReference>
<feature type="region of interest" description="Disordered" evidence="1">
    <location>
        <begin position="1"/>
        <end position="36"/>
    </location>
</feature>
<evidence type="ECO:0000313" key="3">
    <source>
        <dbReference type="Proteomes" id="UP000185210"/>
    </source>
</evidence>
<sequence>MNNAMELVDPEDDSDLQAAGPKSDSVTASGPRLAPTVSAGPVRVTAFGGVPLVGVTEFVRHMSGRRLAGYFLEALTKADCVIEDPRRTASSGY</sequence>
<comment type="caution">
    <text evidence="2">The sequence shown here is derived from an EMBL/GenBank/DDBJ whole genome shotgun (WGS) entry which is preliminary data.</text>
</comment>
<evidence type="ECO:0000256" key="1">
    <source>
        <dbReference type="SAM" id="MobiDB-lite"/>
    </source>
</evidence>
<name>A0AB38D795_9MYCO</name>
<accession>A0AB38D795</accession>
<proteinExistence type="predicted"/>
<dbReference type="Proteomes" id="UP000185210">
    <property type="component" value="Unassembled WGS sequence"/>
</dbReference>
<dbReference type="AlphaFoldDB" id="A0AB38D795"/>
<organism evidence="2 3">
    <name type="scientific">Mycobacteroides abscessus subsp. abscessus</name>
    <dbReference type="NCBI Taxonomy" id="1185650"/>
    <lineage>
        <taxon>Bacteria</taxon>
        <taxon>Bacillati</taxon>
        <taxon>Actinomycetota</taxon>
        <taxon>Actinomycetes</taxon>
        <taxon>Mycobacteriales</taxon>
        <taxon>Mycobacteriaceae</taxon>
        <taxon>Mycobacteroides</taxon>
        <taxon>Mycobacteroides abscessus</taxon>
    </lineage>
</organism>
<gene>
    <name evidence="2" type="ORF">SAMEA2070301_05697</name>
</gene>